<dbReference type="CDD" id="cd00995">
    <property type="entry name" value="PBP2_NikA_DppA_OppA_like"/>
    <property type="match status" value="1"/>
</dbReference>
<dbReference type="PROSITE" id="PS51257">
    <property type="entry name" value="PROKAR_LIPOPROTEIN"/>
    <property type="match status" value="1"/>
</dbReference>
<feature type="region of interest" description="Disordered" evidence="5">
    <location>
        <begin position="25"/>
        <end position="46"/>
    </location>
</feature>
<dbReference type="PANTHER" id="PTHR30290">
    <property type="entry name" value="PERIPLASMIC BINDING COMPONENT OF ABC TRANSPORTER"/>
    <property type="match status" value="1"/>
</dbReference>
<sequence length="532" mass="55083">MGRGIRTSAAFAAAALVLAACGGGSDDDNGGSSSSGSGSAAEADRSATLRYASSTAPPGLDPHGSITAGLNGSQYIFPVYDRLTMLGTPDDPNASEVSPMLAESWEYSDDGLQFTLQLREDVTFHDGSPVNAEAVKASLERAKRSTFQAGAALNRVESIEAVDEYTVQLNLSAPDATLPAALATGSGAVLNPAVINDPGVDLNLEVPPEAGSGPYVVSAFEPGVSVTFDRAEGEYWDPEAGQLAQIEIVGVAEATTRISGLQAGDYDMIFLASLQVAEGERLAANGQFTNLTAVSRTPTAIFIKPDSPELGDQAVRAALAQAVDREGIGEGALNGSCDPIDQLYPEGMLGHDEDYENPYAYDPDAAQAALEEAGAADLSFGIVYPAGGTQDTITTALQGGLDEIGVTLEGQGVPPAESITVFNQQGFPAATNAIPGEVDPALFTTSAIFSRTPLAADDAELVALADEARAELDPDARAELYQQINERVMEQAILIPICTAQFGYAGAGDIVGLDRLGLTYAAAADFRYVGRS</sequence>
<dbReference type="PANTHER" id="PTHR30290:SF10">
    <property type="entry name" value="PERIPLASMIC OLIGOPEPTIDE-BINDING PROTEIN-RELATED"/>
    <property type="match status" value="1"/>
</dbReference>
<dbReference type="GO" id="GO:0042597">
    <property type="term" value="C:periplasmic space"/>
    <property type="evidence" value="ECO:0007669"/>
    <property type="project" value="UniProtKB-ARBA"/>
</dbReference>
<evidence type="ECO:0000313" key="9">
    <source>
        <dbReference type="Proteomes" id="UP000198960"/>
    </source>
</evidence>
<dbReference type="GO" id="GO:1904680">
    <property type="term" value="F:peptide transmembrane transporter activity"/>
    <property type="evidence" value="ECO:0007669"/>
    <property type="project" value="TreeGrafter"/>
</dbReference>
<evidence type="ECO:0000313" key="8">
    <source>
        <dbReference type="EMBL" id="SEO49715.1"/>
    </source>
</evidence>
<dbReference type="AlphaFoldDB" id="A0A1H8Q666"/>
<gene>
    <name evidence="8" type="ORF">SAMN05660991_00597</name>
</gene>
<dbReference type="GO" id="GO:0015833">
    <property type="term" value="P:peptide transport"/>
    <property type="evidence" value="ECO:0007669"/>
    <property type="project" value="TreeGrafter"/>
</dbReference>
<feature type="signal peptide" evidence="6">
    <location>
        <begin position="1"/>
        <end position="19"/>
    </location>
</feature>
<keyword evidence="9" id="KW-1185">Reference proteome</keyword>
<dbReference type="InterPro" id="IPR030678">
    <property type="entry name" value="Peptide/Ni-bd"/>
</dbReference>
<dbReference type="SUPFAM" id="SSF53850">
    <property type="entry name" value="Periplasmic binding protein-like II"/>
    <property type="match status" value="1"/>
</dbReference>
<evidence type="ECO:0000256" key="4">
    <source>
        <dbReference type="ARBA" id="ARBA00022729"/>
    </source>
</evidence>
<dbReference type="GO" id="GO:0030313">
    <property type="term" value="C:cell envelope"/>
    <property type="evidence" value="ECO:0007669"/>
    <property type="project" value="UniProtKB-SubCell"/>
</dbReference>
<dbReference type="Proteomes" id="UP000198960">
    <property type="component" value="Unassembled WGS sequence"/>
</dbReference>
<dbReference type="Gene3D" id="3.10.105.10">
    <property type="entry name" value="Dipeptide-binding Protein, Domain 3"/>
    <property type="match status" value="1"/>
</dbReference>
<comment type="similarity">
    <text evidence="2">Belongs to the bacterial solute-binding protein 5 family.</text>
</comment>
<dbReference type="OrthoDB" id="9803988at2"/>
<dbReference type="Gene3D" id="3.40.190.10">
    <property type="entry name" value="Periplasmic binding protein-like II"/>
    <property type="match status" value="1"/>
</dbReference>
<evidence type="ECO:0000256" key="3">
    <source>
        <dbReference type="ARBA" id="ARBA00022448"/>
    </source>
</evidence>
<evidence type="ECO:0000256" key="1">
    <source>
        <dbReference type="ARBA" id="ARBA00004196"/>
    </source>
</evidence>
<proteinExistence type="inferred from homology"/>
<dbReference type="RefSeq" id="WP_091939851.1">
    <property type="nucleotide sequence ID" value="NZ_FOEE01000001.1"/>
</dbReference>
<accession>A0A1H8Q666</accession>
<feature type="chain" id="PRO_5011611286" evidence="6">
    <location>
        <begin position="20"/>
        <end position="532"/>
    </location>
</feature>
<feature type="domain" description="Solute-binding protein family 5" evidence="7">
    <location>
        <begin position="96"/>
        <end position="446"/>
    </location>
</feature>
<evidence type="ECO:0000259" key="7">
    <source>
        <dbReference type="Pfam" id="PF00496"/>
    </source>
</evidence>
<dbReference type="Pfam" id="PF00496">
    <property type="entry name" value="SBP_bac_5"/>
    <property type="match status" value="1"/>
</dbReference>
<dbReference type="STRING" id="673521.SAMN05660991_00597"/>
<evidence type="ECO:0000256" key="2">
    <source>
        <dbReference type="ARBA" id="ARBA00005695"/>
    </source>
</evidence>
<organism evidence="8 9">
    <name type="scientific">Trujillonella endophytica</name>
    <dbReference type="NCBI Taxonomy" id="673521"/>
    <lineage>
        <taxon>Bacteria</taxon>
        <taxon>Bacillati</taxon>
        <taxon>Actinomycetota</taxon>
        <taxon>Actinomycetes</taxon>
        <taxon>Geodermatophilales</taxon>
        <taxon>Geodermatophilaceae</taxon>
        <taxon>Trujillonella</taxon>
    </lineage>
</organism>
<dbReference type="InterPro" id="IPR000914">
    <property type="entry name" value="SBP_5_dom"/>
</dbReference>
<name>A0A1H8Q666_9ACTN</name>
<keyword evidence="3" id="KW-0813">Transport</keyword>
<keyword evidence="4 6" id="KW-0732">Signal</keyword>
<evidence type="ECO:0000256" key="6">
    <source>
        <dbReference type="SAM" id="SignalP"/>
    </source>
</evidence>
<dbReference type="EMBL" id="FOEE01000001">
    <property type="protein sequence ID" value="SEO49715.1"/>
    <property type="molecule type" value="Genomic_DNA"/>
</dbReference>
<dbReference type="GO" id="GO:0043190">
    <property type="term" value="C:ATP-binding cassette (ABC) transporter complex"/>
    <property type="evidence" value="ECO:0007669"/>
    <property type="project" value="InterPro"/>
</dbReference>
<evidence type="ECO:0000256" key="5">
    <source>
        <dbReference type="SAM" id="MobiDB-lite"/>
    </source>
</evidence>
<reference evidence="9" key="1">
    <citation type="submission" date="2016-10" db="EMBL/GenBank/DDBJ databases">
        <authorList>
            <person name="Varghese N."/>
            <person name="Submissions S."/>
        </authorList>
    </citation>
    <scope>NUCLEOTIDE SEQUENCE [LARGE SCALE GENOMIC DNA]</scope>
    <source>
        <strain evidence="9">DSM 45413</strain>
    </source>
</reference>
<protein>
    <submittedName>
        <fullName evidence="8">Peptide/nickel transport system substrate-binding protein</fullName>
    </submittedName>
</protein>
<dbReference type="PIRSF" id="PIRSF002741">
    <property type="entry name" value="MppA"/>
    <property type="match status" value="1"/>
</dbReference>
<dbReference type="InterPro" id="IPR039424">
    <property type="entry name" value="SBP_5"/>
</dbReference>
<comment type="subcellular location">
    <subcellularLocation>
        <location evidence="1">Cell envelope</location>
    </subcellularLocation>
</comment>
<feature type="compositionally biased region" description="Low complexity" evidence="5">
    <location>
        <begin position="30"/>
        <end position="39"/>
    </location>
</feature>